<dbReference type="Gene3D" id="3.40.33.10">
    <property type="entry name" value="CAP"/>
    <property type="match status" value="1"/>
</dbReference>
<evidence type="ECO:0000256" key="1">
    <source>
        <dbReference type="SAM" id="MobiDB-lite"/>
    </source>
</evidence>
<dbReference type="Proteomes" id="UP000230423">
    <property type="component" value="Unassembled WGS sequence"/>
</dbReference>
<name>A0A2G9UJG3_TELCI</name>
<feature type="compositionally biased region" description="Low complexity" evidence="1">
    <location>
        <begin position="7"/>
        <end position="91"/>
    </location>
</feature>
<proteinExistence type="predicted"/>
<dbReference type="InterPro" id="IPR035940">
    <property type="entry name" value="CAP_sf"/>
</dbReference>
<dbReference type="AlphaFoldDB" id="A0A2G9UJG3"/>
<evidence type="ECO:0000313" key="2">
    <source>
        <dbReference type="EMBL" id="PIO70296.1"/>
    </source>
</evidence>
<protein>
    <submittedName>
        <fullName evidence="2">Uncharacterized protein</fullName>
    </submittedName>
</protein>
<accession>A0A2G9UJG3</accession>
<keyword evidence="3" id="KW-1185">Reference proteome</keyword>
<sequence>MVPQGCASTQATSDTSAATTAAATSESTSAAAAGSTSASASGSSTTAGSESSTAEAGASTTAESGATTESSSSTEAATNATTAESTTPAASPDNKICPSNSGMTDKAYNCTLEKSAIESANRCSSIKDPNLPSGVGENYYLFPKSSANSEVGALIEGNDGTPNCSGGRCRKKSDYKSNRVRMLVSEAKEKLIILGTNAIPRTGYKLPIAKREEYHTDVTDNAEHEFDTKTLLYQEHKFSFEIKATWEHGNILQVTSSVIRKQRTIATELTERIPVRENLNKEQNESIEERTEQQMQ</sequence>
<dbReference type="EMBL" id="KZ346320">
    <property type="protein sequence ID" value="PIO70296.1"/>
    <property type="molecule type" value="Genomic_DNA"/>
</dbReference>
<feature type="region of interest" description="Disordered" evidence="1">
    <location>
        <begin position="1"/>
        <end position="98"/>
    </location>
</feature>
<gene>
    <name evidence="2" type="ORF">TELCIR_07855</name>
</gene>
<organism evidence="2 3">
    <name type="scientific">Teladorsagia circumcincta</name>
    <name type="common">Brown stomach worm</name>
    <name type="synonym">Ostertagia circumcincta</name>
    <dbReference type="NCBI Taxonomy" id="45464"/>
    <lineage>
        <taxon>Eukaryota</taxon>
        <taxon>Metazoa</taxon>
        <taxon>Ecdysozoa</taxon>
        <taxon>Nematoda</taxon>
        <taxon>Chromadorea</taxon>
        <taxon>Rhabditida</taxon>
        <taxon>Rhabditina</taxon>
        <taxon>Rhabditomorpha</taxon>
        <taxon>Strongyloidea</taxon>
        <taxon>Trichostrongylidae</taxon>
        <taxon>Teladorsagia</taxon>
    </lineage>
</organism>
<reference evidence="2 3" key="1">
    <citation type="submission" date="2015-09" db="EMBL/GenBank/DDBJ databases">
        <title>Draft genome of the parasitic nematode Teladorsagia circumcincta isolate WARC Sus (inbred).</title>
        <authorList>
            <person name="Mitreva M."/>
        </authorList>
    </citation>
    <scope>NUCLEOTIDE SEQUENCE [LARGE SCALE GENOMIC DNA]</scope>
    <source>
        <strain evidence="2 3">S</strain>
    </source>
</reference>
<evidence type="ECO:0000313" key="3">
    <source>
        <dbReference type="Proteomes" id="UP000230423"/>
    </source>
</evidence>